<dbReference type="AlphaFoldDB" id="A0A8X6N6L5"/>
<comment type="caution">
    <text evidence="2">The sequence shown here is derived from an EMBL/GenBank/DDBJ whole genome shotgun (WGS) entry which is preliminary data.</text>
</comment>
<dbReference type="OrthoDB" id="7473877at2759"/>
<organism evidence="2 3">
    <name type="scientific">Nephila pilipes</name>
    <name type="common">Giant wood spider</name>
    <name type="synonym">Nephila maculata</name>
    <dbReference type="NCBI Taxonomy" id="299642"/>
    <lineage>
        <taxon>Eukaryota</taxon>
        <taxon>Metazoa</taxon>
        <taxon>Ecdysozoa</taxon>
        <taxon>Arthropoda</taxon>
        <taxon>Chelicerata</taxon>
        <taxon>Arachnida</taxon>
        <taxon>Araneae</taxon>
        <taxon>Araneomorphae</taxon>
        <taxon>Entelegynae</taxon>
        <taxon>Araneoidea</taxon>
        <taxon>Nephilidae</taxon>
        <taxon>Nephila</taxon>
    </lineage>
</organism>
<keyword evidence="3" id="KW-1185">Reference proteome</keyword>
<protein>
    <submittedName>
        <fullName evidence="2">Uncharacterized protein</fullName>
    </submittedName>
</protein>
<dbReference type="EMBL" id="BMAW01054480">
    <property type="protein sequence ID" value="GFS96564.1"/>
    <property type="molecule type" value="Genomic_DNA"/>
</dbReference>
<gene>
    <name evidence="1" type="ORF">NPIL_334781</name>
    <name evidence="2" type="ORF">NPIL_455431</name>
</gene>
<sequence length="102" mass="11736">MCRLNESEKCCSACVSVELTSCVSDCRYSGDSNASSEVVNEDDSFYVNMTTEDLLQPGHVVKERWKVVSLPLVPFEFFSLCILRYRYFEWNIFNILRTTKAA</sequence>
<dbReference type="EMBL" id="BMAW01097036">
    <property type="protein sequence ID" value="GFS77547.1"/>
    <property type="molecule type" value="Genomic_DNA"/>
</dbReference>
<accession>A0A8X6N6L5</accession>
<proteinExistence type="predicted"/>
<name>A0A8X6N6L5_NEPPI</name>
<evidence type="ECO:0000313" key="1">
    <source>
        <dbReference type="EMBL" id="GFS77547.1"/>
    </source>
</evidence>
<evidence type="ECO:0000313" key="3">
    <source>
        <dbReference type="Proteomes" id="UP000887013"/>
    </source>
</evidence>
<dbReference type="Proteomes" id="UP000887013">
    <property type="component" value="Unassembled WGS sequence"/>
</dbReference>
<reference evidence="2" key="1">
    <citation type="submission" date="2020-08" db="EMBL/GenBank/DDBJ databases">
        <title>Multicomponent nature underlies the extraordinary mechanical properties of spider dragline silk.</title>
        <authorList>
            <person name="Kono N."/>
            <person name="Nakamura H."/>
            <person name="Mori M."/>
            <person name="Yoshida Y."/>
            <person name="Ohtoshi R."/>
            <person name="Malay A.D."/>
            <person name="Moran D.A.P."/>
            <person name="Tomita M."/>
            <person name="Numata K."/>
            <person name="Arakawa K."/>
        </authorList>
    </citation>
    <scope>NUCLEOTIDE SEQUENCE</scope>
</reference>
<evidence type="ECO:0000313" key="2">
    <source>
        <dbReference type="EMBL" id="GFS96564.1"/>
    </source>
</evidence>